<feature type="domain" description="Penicillin-binding protein transpeptidase" evidence="6">
    <location>
        <begin position="307"/>
        <end position="617"/>
    </location>
</feature>
<evidence type="ECO:0000256" key="2">
    <source>
        <dbReference type="ARBA" id="ARBA00007171"/>
    </source>
</evidence>
<dbReference type="InterPro" id="IPR005311">
    <property type="entry name" value="PBP_dimer"/>
</dbReference>
<dbReference type="InterPro" id="IPR001460">
    <property type="entry name" value="PCN-bd_Tpept"/>
</dbReference>
<dbReference type="Gene3D" id="3.30.450.330">
    <property type="match status" value="1"/>
</dbReference>
<dbReference type="Pfam" id="PF00905">
    <property type="entry name" value="Transpeptidase"/>
    <property type="match status" value="1"/>
</dbReference>
<comment type="subcellular location">
    <subcellularLocation>
        <location evidence="1">Membrane</location>
    </subcellularLocation>
</comment>
<dbReference type="GO" id="GO:0005886">
    <property type="term" value="C:plasma membrane"/>
    <property type="evidence" value="ECO:0007669"/>
    <property type="project" value="TreeGrafter"/>
</dbReference>
<keyword evidence="5" id="KW-0812">Transmembrane</keyword>
<keyword evidence="9" id="KW-1185">Reference proteome</keyword>
<dbReference type="RefSeq" id="WP_092530741.1">
    <property type="nucleotide sequence ID" value="NZ_FOWW01000004.1"/>
</dbReference>
<dbReference type="SUPFAM" id="SSF56601">
    <property type="entry name" value="beta-lactamase/transpeptidase-like"/>
    <property type="match status" value="1"/>
</dbReference>
<sequence>MAGVPDRRSARQPARVRAGTRRTYSARARRRGAGRVDGGNRQRFVAVRIILVLVLAAAGVKLVHLQAFEAAALSAQAERQRVTSIEIPAPRGSIVDRNGAKLAFSVEVRSLSVSLRSMRRTWTEYARQHPESGQDFRTRAADAAAFIAEKLPGKVTEAELLSKFHKPADFTYLVHEVEPSVAKEITERFPEIGTENRARREYPGGSLAAQVVGVANWRMEDPDPYKHNLHGLSGLEFVRDGDLSGTPGRRLADTKQGNDNVIIPGTERELQPAVPGSDLELTIDSDVQYVVQNMLSDYVRGARARGGSAVVMDARTAEVYALATDETFDPNGPLDPKKLTNEAVTNAFEPGSVNKVVTAAAALETGVATPESVLEVPDSLQVADHVVHDAWEHPTQPFTVTGIFAKSSNIGTLLLARQVGEERFAEMLKRFGLGTRTGIGLPGESPGSVPPRDQWYATTFGNLPIGQGLSMTVLQMTSMYQAIANHGLRVEPRIVRAKITPDGRRVEEPTPGTGQVVSPQTADTVRNMLRAVTQKEGGNNNGTAPAAALEGYQISGKTGTGQQVDPRTRKYSDSLYNITFAGILPADAPRFVVGIRLDAPEDTLPQGSTAAPLFHDIASYLAQRFQLPLSESPTPVVPLVLS</sequence>
<evidence type="ECO:0000256" key="1">
    <source>
        <dbReference type="ARBA" id="ARBA00004370"/>
    </source>
</evidence>
<feature type="region of interest" description="Disordered" evidence="4">
    <location>
        <begin position="1"/>
        <end position="35"/>
    </location>
</feature>
<name>A0A1I5VJH1_9PSEU</name>
<evidence type="ECO:0000313" key="8">
    <source>
        <dbReference type="EMBL" id="SFQ07136.1"/>
    </source>
</evidence>
<keyword evidence="8" id="KW-0132">Cell division</keyword>
<evidence type="ECO:0000259" key="7">
    <source>
        <dbReference type="Pfam" id="PF03717"/>
    </source>
</evidence>
<dbReference type="Gene3D" id="3.40.710.10">
    <property type="entry name" value="DD-peptidase/beta-lactamase superfamily"/>
    <property type="match status" value="1"/>
</dbReference>
<comment type="similarity">
    <text evidence="2">Belongs to the transpeptidase family.</text>
</comment>
<dbReference type="SUPFAM" id="SSF56519">
    <property type="entry name" value="Penicillin binding protein dimerisation domain"/>
    <property type="match status" value="1"/>
</dbReference>
<dbReference type="Pfam" id="PF03717">
    <property type="entry name" value="PBP_dimer"/>
    <property type="match status" value="1"/>
</dbReference>
<evidence type="ECO:0000259" key="6">
    <source>
        <dbReference type="Pfam" id="PF00905"/>
    </source>
</evidence>
<gene>
    <name evidence="8" type="ORF">SAMN05421810_104381</name>
</gene>
<dbReference type="PANTHER" id="PTHR30627:SF1">
    <property type="entry name" value="PEPTIDOGLYCAN D,D-TRANSPEPTIDASE FTSI"/>
    <property type="match status" value="1"/>
</dbReference>
<evidence type="ECO:0000256" key="5">
    <source>
        <dbReference type="SAM" id="Phobius"/>
    </source>
</evidence>
<dbReference type="STRING" id="587909.SAMN05421810_104381"/>
<dbReference type="GO" id="GO:0008658">
    <property type="term" value="F:penicillin binding"/>
    <property type="evidence" value="ECO:0007669"/>
    <property type="project" value="InterPro"/>
</dbReference>
<dbReference type="Proteomes" id="UP000198727">
    <property type="component" value="Unassembled WGS sequence"/>
</dbReference>
<dbReference type="InterPro" id="IPR050515">
    <property type="entry name" value="Beta-lactam/transpept"/>
</dbReference>
<reference evidence="9" key="1">
    <citation type="submission" date="2016-10" db="EMBL/GenBank/DDBJ databases">
        <authorList>
            <person name="Varghese N."/>
            <person name="Submissions S."/>
        </authorList>
    </citation>
    <scope>NUCLEOTIDE SEQUENCE [LARGE SCALE GENOMIC DNA]</scope>
    <source>
        <strain evidence="9">CGMCC 4.5579</strain>
    </source>
</reference>
<dbReference type="OrthoDB" id="9789078at2"/>
<evidence type="ECO:0000256" key="4">
    <source>
        <dbReference type="SAM" id="MobiDB-lite"/>
    </source>
</evidence>
<dbReference type="GO" id="GO:0051301">
    <property type="term" value="P:cell division"/>
    <property type="evidence" value="ECO:0007669"/>
    <property type="project" value="UniProtKB-KW"/>
</dbReference>
<dbReference type="EMBL" id="FOWW01000004">
    <property type="protein sequence ID" value="SFQ07136.1"/>
    <property type="molecule type" value="Genomic_DNA"/>
</dbReference>
<organism evidence="8 9">
    <name type="scientific">Amycolatopsis arida</name>
    <dbReference type="NCBI Taxonomy" id="587909"/>
    <lineage>
        <taxon>Bacteria</taxon>
        <taxon>Bacillati</taxon>
        <taxon>Actinomycetota</taxon>
        <taxon>Actinomycetes</taxon>
        <taxon>Pseudonocardiales</taxon>
        <taxon>Pseudonocardiaceae</taxon>
        <taxon>Amycolatopsis</taxon>
    </lineage>
</organism>
<dbReference type="PANTHER" id="PTHR30627">
    <property type="entry name" value="PEPTIDOGLYCAN D,D-TRANSPEPTIDASE"/>
    <property type="match status" value="1"/>
</dbReference>
<feature type="transmembrane region" description="Helical" evidence="5">
    <location>
        <begin position="45"/>
        <end position="64"/>
    </location>
</feature>
<protein>
    <submittedName>
        <fullName evidence="8">Cell division protein FtsI (Penicillin-binding protein 3)</fullName>
    </submittedName>
</protein>
<keyword evidence="8" id="KW-0131">Cell cycle</keyword>
<feature type="domain" description="Penicillin-binding protein dimerisation" evidence="7">
    <location>
        <begin position="87"/>
        <end position="255"/>
    </location>
</feature>
<keyword evidence="3 5" id="KW-0472">Membrane</keyword>
<dbReference type="InterPro" id="IPR012338">
    <property type="entry name" value="Beta-lactam/transpept-like"/>
</dbReference>
<evidence type="ECO:0000256" key="3">
    <source>
        <dbReference type="ARBA" id="ARBA00023136"/>
    </source>
</evidence>
<proteinExistence type="inferred from homology"/>
<keyword evidence="5" id="KW-1133">Transmembrane helix</keyword>
<dbReference type="InterPro" id="IPR036138">
    <property type="entry name" value="PBP_dimer_sf"/>
</dbReference>
<dbReference type="AlphaFoldDB" id="A0A1I5VJH1"/>
<evidence type="ECO:0000313" key="9">
    <source>
        <dbReference type="Proteomes" id="UP000198727"/>
    </source>
</evidence>
<dbReference type="GO" id="GO:0071555">
    <property type="term" value="P:cell wall organization"/>
    <property type="evidence" value="ECO:0007669"/>
    <property type="project" value="TreeGrafter"/>
</dbReference>
<accession>A0A1I5VJH1</accession>
<dbReference type="Gene3D" id="3.90.1310.10">
    <property type="entry name" value="Penicillin-binding protein 2a (Domain 2)"/>
    <property type="match status" value="1"/>
</dbReference>